<dbReference type="Pfam" id="PF05368">
    <property type="entry name" value="NmrA"/>
    <property type="match status" value="1"/>
</dbReference>
<dbReference type="PANTHER" id="PTHR43162">
    <property type="match status" value="1"/>
</dbReference>
<dbReference type="PANTHER" id="PTHR43162:SF1">
    <property type="entry name" value="PRESTALK A DIFFERENTIATION PROTEIN A"/>
    <property type="match status" value="1"/>
</dbReference>
<evidence type="ECO:0000313" key="2">
    <source>
        <dbReference type="EMBL" id="MDY7226672.1"/>
    </source>
</evidence>
<accession>A0ABU5H0N9</accession>
<reference evidence="2 3" key="1">
    <citation type="submission" date="2023-12" db="EMBL/GenBank/DDBJ databases">
        <title>the genome sequence of Hyalangium sp. s54d21.</title>
        <authorList>
            <person name="Zhang X."/>
        </authorList>
    </citation>
    <scope>NUCLEOTIDE SEQUENCE [LARGE SCALE GENOMIC DNA]</scope>
    <source>
        <strain evidence="3">s54d21</strain>
    </source>
</reference>
<dbReference type="EMBL" id="JAXIVS010000003">
    <property type="protein sequence ID" value="MDY7226672.1"/>
    <property type="molecule type" value="Genomic_DNA"/>
</dbReference>
<protein>
    <submittedName>
        <fullName evidence="2">NmrA family NAD(P)-binding protein</fullName>
    </submittedName>
</protein>
<dbReference type="RefSeq" id="WP_321545401.1">
    <property type="nucleotide sequence ID" value="NZ_JAXIVS010000003.1"/>
</dbReference>
<dbReference type="Gene3D" id="3.40.50.720">
    <property type="entry name" value="NAD(P)-binding Rossmann-like Domain"/>
    <property type="match status" value="1"/>
</dbReference>
<evidence type="ECO:0000259" key="1">
    <source>
        <dbReference type="Pfam" id="PF05368"/>
    </source>
</evidence>
<sequence length="286" mass="30340">MHIILGATGHVGSAVAHALLDRGEPVTAVTRDGRKAEALARRGAEVAVVDVRDVGALREVFRRGTRAFLLNPPADPSTDTVTEERRTVAAIAQAVAGSGLRKVVVQSTYGAQPGDGLGDLGVLYELEQALAAQPVAVSVIRAAYYMSNWDMSLESARSEGKLHTFYPPQFKLPMVAPSDLGAAAARLLTEEVGHTGIRYVEGPARYSAADVASEFAAALGRTVEAVEIPRTQWEETMRSIGFSPGAAASYARMTAVTIDEAEKLPQAPERCPTTLGDYVRALIAGR</sequence>
<feature type="domain" description="NmrA-like" evidence="1">
    <location>
        <begin position="4"/>
        <end position="234"/>
    </location>
</feature>
<gene>
    <name evidence="2" type="ORF">SYV04_09750</name>
</gene>
<comment type="caution">
    <text evidence="2">The sequence shown here is derived from an EMBL/GenBank/DDBJ whole genome shotgun (WGS) entry which is preliminary data.</text>
</comment>
<dbReference type="InterPro" id="IPR051604">
    <property type="entry name" value="Ergot_Alk_Oxidoreductase"/>
</dbReference>
<dbReference type="InterPro" id="IPR008030">
    <property type="entry name" value="NmrA-like"/>
</dbReference>
<dbReference type="Gene3D" id="3.90.25.10">
    <property type="entry name" value="UDP-galactose 4-epimerase, domain 1"/>
    <property type="match status" value="1"/>
</dbReference>
<keyword evidence="3" id="KW-1185">Reference proteome</keyword>
<dbReference type="Proteomes" id="UP001291309">
    <property type="component" value="Unassembled WGS sequence"/>
</dbReference>
<evidence type="ECO:0000313" key="3">
    <source>
        <dbReference type="Proteomes" id="UP001291309"/>
    </source>
</evidence>
<dbReference type="SUPFAM" id="SSF51735">
    <property type="entry name" value="NAD(P)-binding Rossmann-fold domains"/>
    <property type="match status" value="1"/>
</dbReference>
<name>A0ABU5H0N9_9BACT</name>
<organism evidence="2 3">
    <name type="scientific">Hyalangium rubrum</name>
    <dbReference type="NCBI Taxonomy" id="3103134"/>
    <lineage>
        <taxon>Bacteria</taxon>
        <taxon>Pseudomonadati</taxon>
        <taxon>Myxococcota</taxon>
        <taxon>Myxococcia</taxon>
        <taxon>Myxococcales</taxon>
        <taxon>Cystobacterineae</taxon>
        <taxon>Archangiaceae</taxon>
        <taxon>Hyalangium</taxon>
    </lineage>
</organism>
<proteinExistence type="predicted"/>
<dbReference type="InterPro" id="IPR036291">
    <property type="entry name" value="NAD(P)-bd_dom_sf"/>
</dbReference>